<feature type="domain" description="Creatinase N-terminal" evidence="3">
    <location>
        <begin position="57"/>
        <end position="191"/>
    </location>
</feature>
<organism evidence="4 5">
    <name type="scientific">Sphingomonas aurea</name>
    <dbReference type="NCBI Taxonomy" id="3063994"/>
    <lineage>
        <taxon>Bacteria</taxon>
        <taxon>Pseudomonadati</taxon>
        <taxon>Pseudomonadota</taxon>
        <taxon>Alphaproteobacteria</taxon>
        <taxon>Sphingomonadales</taxon>
        <taxon>Sphingomonadaceae</taxon>
        <taxon>Sphingomonas</taxon>
    </lineage>
</organism>
<dbReference type="SUPFAM" id="SSF53092">
    <property type="entry name" value="Creatinase/prolidase N-terminal domain"/>
    <property type="match status" value="1"/>
</dbReference>
<feature type="chain" id="PRO_5046273263" evidence="1">
    <location>
        <begin position="32"/>
        <end position="421"/>
    </location>
</feature>
<proteinExistence type="predicted"/>
<feature type="domain" description="Peptidase M24" evidence="2">
    <location>
        <begin position="199"/>
        <end position="403"/>
    </location>
</feature>
<evidence type="ECO:0000313" key="5">
    <source>
        <dbReference type="Proteomes" id="UP001230685"/>
    </source>
</evidence>
<dbReference type="InterPro" id="IPR000587">
    <property type="entry name" value="Creatinase_N"/>
</dbReference>
<dbReference type="InterPro" id="IPR000994">
    <property type="entry name" value="Pept_M24"/>
</dbReference>
<dbReference type="EMBL" id="JAUUDS010000001">
    <property type="protein sequence ID" value="MDP1026207.1"/>
    <property type="molecule type" value="Genomic_DNA"/>
</dbReference>
<evidence type="ECO:0000313" key="4">
    <source>
        <dbReference type="EMBL" id="MDP1026207.1"/>
    </source>
</evidence>
<dbReference type="PANTHER" id="PTHR46112">
    <property type="entry name" value="AMINOPEPTIDASE"/>
    <property type="match status" value="1"/>
</dbReference>
<dbReference type="RefSeq" id="WP_305171764.1">
    <property type="nucleotide sequence ID" value="NZ_JAUUDS010000001.1"/>
</dbReference>
<dbReference type="PROSITE" id="PS51318">
    <property type="entry name" value="TAT"/>
    <property type="match status" value="1"/>
</dbReference>
<dbReference type="Pfam" id="PF00557">
    <property type="entry name" value="Peptidase_M24"/>
    <property type="match status" value="1"/>
</dbReference>
<feature type="signal peptide" evidence="1">
    <location>
        <begin position="1"/>
        <end position="31"/>
    </location>
</feature>
<dbReference type="InterPro" id="IPR006311">
    <property type="entry name" value="TAT_signal"/>
</dbReference>
<dbReference type="PANTHER" id="PTHR46112:SF3">
    <property type="entry name" value="AMINOPEPTIDASE YPDF"/>
    <property type="match status" value="1"/>
</dbReference>
<evidence type="ECO:0000256" key="1">
    <source>
        <dbReference type="SAM" id="SignalP"/>
    </source>
</evidence>
<gene>
    <name evidence="4" type="ORF">Q5H91_03200</name>
</gene>
<dbReference type="Pfam" id="PF01321">
    <property type="entry name" value="Creatinase_N"/>
    <property type="match status" value="1"/>
</dbReference>
<reference evidence="4 5" key="1">
    <citation type="submission" date="2023-07" db="EMBL/GenBank/DDBJ databases">
        <authorList>
            <person name="Kim M.K."/>
        </authorList>
    </citation>
    <scope>NUCLEOTIDE SEQUENCE [LARGE SCALE GENOMIC DNA]</scope>
    <source>
        <strain evidence="4 5">KR1UV-12</strain>
    </source>
</reference>
<sequence>MSVPKAAVTRRSLLAAAATVPLLSVAGVLRAAEPDLSALKDMTAGARPIDAAERASRLSRAQALMRANGIGAVLIEPGASLTYFTGVRWWRSERLTAAIIPVEGEPCIVTPFFEEPSVRQTLAVPAEVRVWQEDQNPLAVVAGFLRNRRLATRPVGIEETARFFAFDGLARALPGAKLVSANPVVRGCRMVKTPAEIALMQCATDVTVAAYRWLHPRVEKGMTGAEIGALMEAATRALGGAPEFALALIGPAAALPHGSREVIRLSEGQVVLMDCGCTVQDYQSDVSRTWVHGDASAEQRRVWDLVAEGQQLAFRTARIGTPAGAVDDAVRRLYESRGFGPGYRLPGLSHRTGHGIGMDGHEPVNLVHGEATPLAAGMCFSDEPGLYLPGKFGVRLEDCFHMTAAGPRWFSEPPASIEQPV</sequence>
<protein>
    <submittedName>
        <fullName evidence="4">Xaa-Pro peptidase family protein</fullName>
    </submittedName>
</protein>
<dbReference type="InterPro" id="IPR029149">
    <property type="entry name" value="Creatin/AminoP/Spt16_N"/>
</dbReference>
<keyword evidence="5" id="KW-1185">Reference proteome</keyword>
<dbReference type="InterPro" id="IPR036005">
    <property type="entry name" value="Creatinase/aminopeptidase-like"/>
</dbReference>
<accession>A0ABT9EGW5</accession>
<dbReference type="Proteomes" id="UP001230685">
    <property type="component" value="Unassembled WGS sequence"/>
</dbReference>
<dbReference type="Gene3D" id="3.40.350.10">
    <property type="entry name" value="Creatinase/prolidase N-terminal domain"/>
    <property type="match status" value="1"/>
</dbReference>
<name>A0ABT9EGW5_9SPHN</name>
<evidence type="ECO:0000259" key="3">
    <source>
        <dbReference type="Pfam" id="PF01321"/>
    </source>
</evidence>
<dbReference type="SUPFAM" id="SSF55920">
    <property type="entry name" value="Creatinase/aminopeptidase"/>
    <property type="match status" value="1"/>
</dbReference>
<dbReference type="InterPro" id="IPR050659">
    <property type="entry name" value="Peptidase_M24B"/>
</dbReference>
<comment type="caution">
    <text evidence="4">The sequence shown here is derived from an EMBL/GenBank/DDBJ whole genome shotgun (WGS) entry which is preliminary data.</text>
</comment>
<dbReference type="Gene3D" id="3.90.230.10">
    <property type="entry name" value="Creatinase/methionine aminopeptidase superfamily"/>
    <property type="match status" value="1"/>
</dbReference>
<keyword evidence="1" id="KW-0732">Signal</keyword>
<evidence type="ECO:0000259" key="2">
    <source>
        <dbReference type="Pfam" id="PF00557"/>
    </source>
</evidence>